<protein>
    <submittedName>
        <fullName evidence="1">Uncharacterized protein</fullName>
    </submittedName>
</protein>
<reference evidence="1" key="1">
    <citation type="submission" date="2013-05" db="EMBL/GenBank/DDBJ databases">
        <authorList>
            <person name="Yim A.K.Y."/>
            <person name="Chan T.F."/>
            <person name="Ji K.M."/>
            <person name="Liu X.Y."/>
            <person name="Zhou J.W."/>
            <person name="Li R.Q."/>
            <person name="Yang K.Y."/>
            <person name="Li J."/>
            <person name="Li M."/>
            <person name="Law P.T.W."/>
            <person name="Wu Y.L."/>
            <person name="Cai Z.L."/>
            <person name="Qin H."/>
            <person name="Bao Y."/>
            <person name="Leung R.K.K."/>
            <person name="Ng P.K.S."/>
            <person name="Zou J."/>
            <person name="Zhong X.J."/>
            <person name="Ran P.X."/>
            <person name="Zhong N.S."/>
            <person name="Liu Z.G."/>
            <person name="Tsui S.K.W."/>
        </authorList>
    </citation>
    <scope>NUCLEOTIDE SEQUENCE</scope>
    <source>
        <strain evidence="1">Derf</strain>
        <tissue evidence="1">Whole organism</tissue>
    </source>
</reference>
<gene>
    <name evidence="1" type="ORF">DERF_012348</name>
</gene>
<sequence length="158" mass="16807">MNRSSMNQLIITTLLIMIFICFIMAITTVESSSVFKAHRKFAKHLYKFIRKEKKFFKKKGIEVAALAALSSVHKKKIPIPFPLPIPVIKQPIIHEPIFYGGKFAEKGLAKGAALDLLAHAKTGGLIGHGGFGHGGVGGLGHLGLGGLHGGIGGIGGFI</sequence>
<keyword evidence="2" id="KW-1185">Reference proteome</keyword>
<evidence type="ECO:0000313" key="1">
    <source>
        <dbReference type="EMBL" id="KAH9501507.1"/>
    </source>
</evidence>
<evidence type="ECO:0000313" key="2">
    <source>
        <dbReference type="Proteomes" id="UP000790347"/>
    </source>
</evidence>
<dbReference type="EMBL" id="ASGP02000006">
    <property type="protein sequence ID" value="KAH9501507.1"/>
    <property type="molecule type" value="Genomic_DNA"/>
</dbReference>
<comment type="caution">
    <text evidence="1">The sequence shown here is derived from an EMBL/GenBank/DDBJ whole genome shotgun (WGS) entry which is preliminary data.</text>
</comment>
<proteinExistence type="predicted"/>
<dbReference type="Proteomes" id="UP000790347">
    <property type="component" value="Unassembled WGS sequence"/>
</dbReference>
<reference evidence="1" key="2">
    <citation type="journal article" date="2022" name="Res Sq">
        <title>Comparative Genomics Reveals Insights into the Divergent Evolution of Astigmatic Mites and Household Pest Adaptations.</title>
        <authorList>
            <person name="Xiong Q."/>
            <person name="Wan A.T.-Y."/>
            <person name="Liu X.-Y."/>
            <person name="Fung C.S.-H."/>
            <person name="Xiao X."/>
            <person name="Malainual N."/>
            <person name="Hou J."/>
            <person name="Wang L."/>
            <person name="Wang M."/>
            <person name="Yang K."/>
            <person name="Cui Y."/>
            <person name="Leung E."/>
            <person name="Nong W."/>
            <person name="Shin S.-K."/>
            <person name="Au S."/>
            <person name="Jeong K.Y."/>
            <person name="Chew F.T."/>
            <person name="Hui J."/>
            <person name="Leung T.F."/>
            <person name="Tungtrongchitr A."/>
            <person name="Zhong N."/>
            <person name="Liu Z."/>
            <person name="Tsui S."/>
        </authorList>
    </citation>
    <scope>NUCLEOTIDE SEQUENCE</scope>
    <source>
        <strain evidence="1">Derf</strain>
        <tissue evidence="1">Whole organism</tissue>
    </source>
</reference>
<organism evidence="1 2">
    <name type="scientific">Dermatophagoides farinae</name>
    <name type="common">American house dust mite</name>
    <dbReference type="NCBI Taxonomy" id="6954"/>
    <lineage>
        <taxon>Eukaryota</taxon>
        <taxon>Metazoa</taxon>
        <taxon>Ecdysozoa</taxon>
        <taxon>Arthropoda</taxon>
        <taxon>Chelicerata</taxon>
        <taxon>Arachnida</taxon>
        <taxon>Acari</taxon>
        <taxon>Acariformes</taxon>
        <taxon>Sarcoptiformes</taxon>
        <taxon>Astigmata</taxon>
        <taxon>Psoroptidia</taxon>
        <taxon>Analgoidea</taxon>
        <taxon>Pyroglyphidae</taxon>
        <taxon>Dermatophagoidinae</taxon>
        <taxon>Dermatophagoides</taxon>
    </lineage>
</organism>
<name>A0A922HPE7_DERFA</name>
<dbReference type="AlphaFoldDB" id="A0A922HPE7"/>
<accession>A0A922HPE7</accession>